<name>A0AA90HC82_9ACTN</name>
<comment type="similarity">
    <text evidence="4">Belongs to the oxidase-dependent Fe transporter (OFeT) (TC 9.A.10.1) family.</text>
</comment>
<feature type="compositionally biased region" description="Pro residues" evidence="9">
    <location>
        <begin position="305"/>
        <end position="322"/>
    </location>
</feature>
<evidence type="ECO:0000256" key="5">
    <source>
        <dbReference type="ARBA" id="ARBA00022692"/>
    </source>
</evidence>
<dbReference type="GO" id="GO:0015093">
    <property type="term" value="F:ferrous iron transmembrane transporter activity"/>
    <property type="evidence" value="ECO:0007669"/>
    <property type="project" value="TreeGrafter"/>
</dbReference>
<evidence type="ECO:0000256" key="4">
    <source>
        <dbReference type="ARBA" id="ARBA00008333"/>
    </source>
</evidence>
<evidence type="ECO:0000256" key="8">
    <source>
        <dbReference type="ARBA" id="ARBA00023136"/>
    </source>
</evidence>
<dbReference type="InterPro" id="IPR004923">
    <property type="entry name" value="FTR1/Fip1/EfeU"/>
</dbReference>
<organism evidence="12">
    <name type="scientific">Streptantibioticus silvisoli</name>
    <dbReference type="NCBI Taxonomy" id="2705255"/>
    <lineage>
        <taxon>Bacteria</taxon>
        <taxon>Bacillati</taxon>
        <taxon>Actinomycetota</taxon>
        <taxon>Actinomycetes</taxon>
        <taxon>Kitasatosporales</taxon>
        <taxon>Streptomycetaceae</taxon>
        <taxon>Streptantibioticus</taxon>
    </lineage>
</organism>
<comment type="similarity">
    <text evidence="3">Belongs to the EfeM/EfeO family.</text>
</comment>
<feature type="transmembrane region" description="Helical" evidence="10">
    <location>
        <begin position="245"/>
        <end position="263"/>
    </location>
</feature>
<evidence type="ECO:0000256" key="2">
    <source>
        <dbReference type="ARBA" id="ARBA00004196"/>
    </source>
</evidence>
<evidence type="ECO:0000256" key="9">
    <source>
        <dbReference type="SAM" id="MobiDB-lite"/>
    </source>
</evidence>
<dbReference type="Gene3D" id="1.20.1420.20">
    <property type="entry name" value="M75 peptidase, HXXE motif"/>
    <property type="match status" value="1"/>
</dbReference>
<evidence type="ECO:0000256" key="6">
    <source>
        <dbReference type="ARBA" id="ARBA00022729"/>
    </source>
</evidence>
<dbReference type="GO" id="GO:0030313">
    <property type="term" value="C:cell envelope"/>
    <property type="evidence" value="ECO:0007669"/>
    <property type="project" value="UniProtKB-SubCell"/>
</dbReference>
<protein>
    <submittedName>
        <fullName evidence="12">FTR1 family protein</fullName>
    </submittedName>
</protein>
<evidence type="ECO:0000256" key="10">
    <source>
        <dbReference type="SAM" id="Phobius"/>
    </source>
</evidence>
<accession>A0AA90HC82</accession>
<feature type="transmembrane region" description="Helical" evidence="10">
    <location>
        <begin position="352"/>
        <end position="375"/>
    </location>
</feature>
<comment type="caution">
    <text evidence="12">The sequence shown here is derived from an EMBL/GenBank/DDBJ whole genome shotgun (WGS) entry which is preliminary data.</text>
</comment>
<dbReference type="InterPro" id="IPR038352">
    <property type="entry name" value="Imelysin_sf"/>
</dbReference>
<keyword evidence="8 10" id="KW-0472">Membrane</keyword>
<dbReference type="RefSeq" id="WP_282699095.1">
    <property type="nucleotide sequence ID" value="NZ_JABXJJ020000049.1"/>
</dbReference>
<keyword evidence="6" id="KW-0732">Signal</keyword>
<comment type="subcellular location">
    <subcellularLocation>
        <location evidence="2">Cell envelope</location>
    </subcellularLocation>
    <subcellularLocation>
        <location evidence="1">Membrane</location>
        <topology evidence="1">Multi-pass membrane protein</topology>
    </subcellularLocation>
</comment>
<dbReference type="AlphaFoldDB" id="A0AA90HC82"/>
<reference evidence="12" key="1">
    <citation type="submission" date="2023-05" db="EMBL/GenBank/DDBJ databases">
        <title>Streptantibioticus silvisoli sp. nov., acidotolerant actinomycetes 1 from pine litter.</title>
        <authorList>
            <person name="Swiecimska M."/>
            <person name="Golinska P."/>
            <person name="Sangal V."/>
            <person name="Wachnowicz B."/>
            <person name="Goodfellow M."/>
        </authorList>
    </citation>
    <scope>NUCLEOTIDE SEQUENCE</scope>
    <source>
        <strain evidence="12">SL13</strain>
    </source>
</reference>
<gene>
    <name evidence="12" type="ORF">POF50_030590</name>
</gene>
<feature type="domain" description="Imelysin-like" evidence="11">
    <location>
        <begin position="503"/>
        <end position="727"/>
    </location>
</feature>
<proteinExistence type="inferred from homology"/>
<dbReference type="PANTHER" id="PTHR31632">
    <property type="entry name" value="IRON TRANSPORTER FTH1"/>
    <property type="match status" value="1"/>
</dbReference>
<keyword evidence="7 10" id="KW-1133">Transmembrane helix</keyword>
<dbReference type="Pfam" id="PF09375">
    <property type="entry name" value="Peptidase_M75"/>
    <property type="match status" value="1"/>
</dbReference>
<dbReference type="CDD" id="cd14656">
    <property type="entry name" value="Imelysin-like_EfeO"/>
    <property type="match status" value="1"/>
</dbReference>
<dbReference type="Pfam" id="PF03239">
    <property type="entry name" value="FTR1"/>
    <property type="match status" value="1"/>
</dbReference>
<feature type="transmembrane region" description="Helical" evidence="10">
    <location>
        <begin position="151"/>
        <end position="169"/>
    </location>
</feature>
<feature type="transmembrane region" description="Helical" evidence="10">
    <location>
        <begin position="181"/>
        <end position="200"/>
    </location>
</feature>
<evidence type="ECO:0000313" key="12">
    <source>
        <dbReference type="EMBL" id="MDI5973637.1"/>
    </source>
</evidence>
<dbReference type="GO" id="GO:0033573">
    <property type="term" value="C:high-affinity iron permease complex"/>
    <property type="evidence" value="ECO:0007669"/>
    <property type="project" value="InterPro"/>
</dbReference>
<evidence type="ECO:0000256" key="7">
    <source>
        <dbReference type="ARBA" id="ARBA00022989"/>
    </source>
</evidence>
<dbReference type="PANTHER" id="PTHR31632:SF2">
    <property type="entry name" value="PLASMA MEMBRANE IRON PERMEASE"/>
    <property type="match status" value="1"/>
</dbReference>
<keyword evidence="5 10" id="KW-0812">Transmembrane</keyword>
<dbReference type="InterPro" id="IPR034981">
    <property type="entry name" value="Imelysin-like_EfeO/Algp7"/>
</dbReference>
<evidence type="ECO:0000256" key="3">
    <source>
        <dbReference type="ARBA" id="ARBA00005989"/>
    </source>
</evidence>
<evidence type="ECO:0000256" key="1">
    <source>
        <dbReference type="ARBA" id="ARBA00004141"/>
    </source>
</evidence>
<feature type="region of interest" description="Disordered" evidence="9">
    <location>
        <begin position="297"/>
        <end position="342"/>
    </location>
</feature>
<dbReference type="EMBL" id="JABXJJ020000049">
    <property type="protein sequence ID" value="MDI5973637.1"/>
    <property type="molecule type" value="Genomic_DNA"/>
</dbReference>
<feature type="transmembrane region" description="Helical" evidence="10">
    <location>
        <begin position="113"/>
        <end position="131"/>
    </location>
</feature>
<feature type="transmembrane region" description="Helical" evidence="10">
    <location>
        <begin position="72"/>
        <end position="92"/>
    </location>
</feature>
<feature type="transmembrane region" description="Helical" evidence="10">
    <location>
        <begin position="40"/>
        <end position="60"/>
    </location>
</feature>
<evidence type="ECO:0000259" key="11">
    <source>
        <dbReference type="Pfam" id="PF09375"/>
    </source>
</evidence>
<dbReference type="InterPro" id="IPR018976">
    <property type="entry name" value="Imelysin-like"/>
</dbReference>
<dbReference type="NCBIfam" id="NF041756">
    <property type="entry name" value="EfeU"/>
    <property type="match status" value="1"/>
</dbReference>
<sequence>MPNLLIGLREGLEAGLVVSILLAALRKTGEADRRISSSPVWLGVVGAVAVSGSFAAVLTFSTSVLSSSAQEAVGGLLSVLAVGLVTGMVFWMRRTAASLSGDLRSKVGAASRIGPGALAVTAFLAVGREGLETTLFLWTAVRASGETVAPLAGAGVGLAVAILLCRLLYARAIKLNLGVFFSRTALALIVIAAGVLSYGLGDLQDAGLLPGRAWVAFDVSGTIATDSWWASIITGITDLSPLMTVLQLVAWAVYLAVVVPAFLRAGRTKPEPVPAARPVGAAGTAAAAGSTVAQPESAAAAAPPAAAPPAAAPDSAEPPRPAAPGSAEPRPAPPAGADSAPRREWAWLSGRSPWTVAVVLIVVPAAAAAACVVALPSASARAATQVSVTASSCAGEWKSGHTGAQTFAIDNKSGKAGEINLDNAAGAIVGEIETLGPATTAQLTATLTDGTYTFKCLMSGSRTTQSGAVQVSGRAAGGGPAAVAPVTVAQLQPAAAAYHAYVRPQLDDLTHQVAVLRADLDRHKGKGDLAAARTDWLTAQLTWDRIGAAYDSFGDLGADVDGLPDGLPGGVRDRDFTGLHRLEYGLWHGQSAATLRPVAARLTSDLGKLKVQLPKLTIDPTDLPIRAHEILEDALRDRLSGMADFGSGAAYPETYADLQGTRVVVGELQPLITARAPHLIGTLDPQLDALNAALLATRDHGHWRSPQQTPQAAREKVAATVDAALETLSAVPDLLEVPISR</sequence>